<dbReference type="Pfam" id="PF07980">
    <property type="entry name" value="SusD_RagB"/>
    <property type="match status" value="1"/>
</dbReference>
<proteinExistence type="inferred from homology"/>
<dbReference type="EMBL" id="SJSN01000012">
    <property type="protein sequence ID" value="TCD05899.1"/>
    <property type="molecule type" value="Genomic_DNA"/>
</dbReference>
<comment type="subcellular location">
    <subcellularLocation>
        <location evidence="1">Cell outer membrane</location>
    </subcellularLocation>
</comment>
<comment type="caution">
    <text evidence="8">The sequence shown here is derived from an EMBL/GenBank/DDBJ whole genome shotgun (WGS) entry which is preliminary data.</text>
</comment>
<feature type="domain" description="RagB/SusD" evidence="6">
    <location>
        <begin position="424"/>
        <end position="569"/>
    </location>
</feature>
<dbReference type="PROSITE" id="PS51257">
    <property type="entry name" value="PROKAR_LIPOPROTEIN"/>
    <property type="match status" value="1"/>
</dbReference>
<accession>A0A4R0NZM8</accession>
<keyword evidence="4" id="KW-0472">Membrane</keyword>
<dbReference type="SUPFAM" id="SSF48452">
    <property type="entry name" value="TPR-like"/>
    <property type="match status" value="1"/>
</dbReference>
<keyword evidence="9" id="KW-1185">Reference proteome</keyword>
<dbReference type="InterPro" id="IPR033985">
    <property type="entry name" value="SusD-like_N"/>
</dbReference>
<evidence type="ECO:0000256" key="4">
    <source>
        <dbReference type="ARBA" id="ARBA00023136"/>
    </source>
</evidence>
<comment type="similarity">
    <text evidence="2">Belongs to the SusD family.</text>
</comment>
<reference evidence="8 9" key="1">
    <citation type="submission" date="2019-02" db="EMBL/GenBank/DDBJ databases">
        <title>Pedobacter sp. RP-3-11 sp. nov., isolated from Arctic soil.</title>
        <authorList>
            <person name="Dahal R.H."/>
        </authorList>
    </citation>
    <scope>NUCLEOTIDE SEQUENCE [LARGE SCALE GENOMIC DNA]</scope>
    <source>
        <strain evidence="8 9">RP-3-11</strain>
    </source>
</reference>
<evidence type="ECO:0000256" key="5">
    <source>
        <dbReference type="ARBA" id="ARBA00023237"/>
    </source>
</evidence>
<dbReference type="InterPro" id="IPR012944">
    <property type="entry name" value="SusD_RagB_dom"/>
</dbReference>
<evidence type="ECO:0000256" key="1">
    <source>
        <dbReference type="ARBA" id="ARBA00004442"/>
    </source>
</evidence>
<dbReference type="AlphaFoldDB" id="A0A4R0NZM8"/>
<evidence type="ECO:0000259" key="6">
    <source>
        <dbReference type="Pfam" id="PF07980"/>
    </source>
</evidence>
<dbReference type="OrthoDB" id="5694214at2"/>
<evidence type="ECO:0000313" key="9">
    <source>
        <dbReference type="Proteomes" id="UP000291485"/>
    </source>
</evidence>
<dbReference type="Pfam" id="PF14322">
    <property type="entry name" value="SusD-like_3"/>
    <property type="match status" value="1"/>
</dbReference>
<protein>
    <submittedName>
        <fullName evidence="8">RagB/SusD family nutrient uptake outer membrane protein</fullName>
    </submittedName>
</protein>
<evidence type="ECO:0000259" key="7">
    <source>
        <dbReference type="Pfam" id="PF14322"/>
    </source>
</evidence>
<dbReference type="Proteomes" id="UP000291485">
    <property type="component" value="Unassembled WGS sequence"/>
</dbReference>
<name>A0A4R0NZM8_9SPHI</name>
<organism evidence="8 9">
    <name type="scientific">Pedobacter frigidisoli</name>
    <dbReference type="NCBI Taxonomy" id="2530455"/>
    <lineage>
        <taxon>Bacteria</taxon>
        <taxon>Pseudomonadati</taxon>
        <taxon>Bacteroidota</taxon>
        <taxon>Sphingobacteriia</taxon>
        <taxon>Sphingobacteriales</taxon>
        <taxon>Sphingobacteriaceae</taxon>
        <taxon>Pedobacter</taxon>
    </lineage>
</organism>
<keyword evidence="3" id="KW-0732">Signal</keyword>
<dbReference type="RefSeq" id="WP_131560521.1">
    <property type="nucleotide sequence ID" value="NZ_SJSN01000012.1"/>
</dbReference>
<evidence type="ECO:0000313" key="8">
    <source>
        <dbReference type="EMBL" id="TCD05899.1"/>
    </source>
</evidence>
<dbReference type="GO" id="GO:0009279">
    <property type="term" value="C:cell outer membrane"/>
    <property type="evidence" value="ECO:0007669"/>
    <property type="project" value="UniProtKB-SubCell"/>
</dbReference>
<sequence>MKNIKIFVAILALMAVFMGCQKQLIEDPKAILVPQNLSSPAGLQLALDASYAGARNLWGGQDYFFMTTLGTDEFARGGDANAAAANYTFTPTEGRVNTIWRNCYIYINSCNGVIDNAPSVDLAPTVRAQMIAEAKFLRANYYFSLVQSFGDVTLLKNFETVGSTSASRTPMAEVYAFMIQDLKDAIPILPASPKISATVLPGKATAAAGKHLLAKIYLTRAGSSAKQATDYQDAYNTANDLITTASSIGLGLQADFARVFAEGNEDNSEVLFSVQHTSNLAYNGPGAPSGATGDNMLNHLFIGYYERKPGMVRDVFYGRPFNRAVPTNWLLNTAFKDRVNDSRYGKSFQTVWIANNTVASGYPLWPNPLPAGAPASAIVGQAKFKAGDTAIYMPGVDITDAKIAATRYLVIPPRKYDNTLAPTLTKYFDSKRSTPDVVSIRPVIVYRLAETYLIAAEAAFMSGQTPRAVSLINAVRERAAANQANKTAMDIQASDVSLDFILEERSRELCGENMRWFDLVRTGKLIDRVKLYNTEAGANILPKHVLRPIPQSQIDAVSTGAPYPQNPGWQ</sequence>
<dbReference type="InterPro" id="IPR011990">
    <property type="entry name" value="TPR-like_helical_dom_sf"/>
</dbReference>
<dbReference type="Gene3D" id="1.25.40.390">
    <property type="match status" value="1"/>
</dbReference>
<gene>
    <name evidence="8" type="ORF">EZ449_15680</name>
</gene>
<feature type="domain" description="SusD-like N-terminal" evidence="7">
    <location>
        <begin position="75"/>
        <end position="218"/>
    </location>
</feature>
<evidence type="ECO:0000256" key="2">
    <source>
        <dbReference type="ARBA" id="ARBA00006275"/>
    </source>
</evidence>
<keyword evidence="5" id="KW-0998">Cell outer membrane</keyword>
<evidence type="ECO:0000256" key="3">
    <source>
        <dbReference type="ARBA" id="ARBA00022729"/>
    </source>
</evidence>